<dbReference type="OrthoDB" id="1933717at2759"/>
<accession>A0A8H4U268</accession>
<dbReference type="Pfam" id="PF00106">
    <property type="entry name" value="adh_short"/>
    <property type="match status" value="1"/>
</dbReference>
<protein>
    <submittedName>
        <fullName evidence="3">Uncharacterized protein</fullName>
    </submittedName>
</protein>
<evidence type="ECO:0000313" key="3">
    <source>
        <dbReference type="EMBL" id="KAF4968451.1"/>
    </source>
</evidence>
<dbReference type="PANTHER" id="PTHR42901:SF1">
    <property type="entry name" value="ALCOHOL DEHYDROGENASE"/>
    <property type="match status" value="1"/>
</dbReference>
<dbReference type="InterPro" id="IPR036291">
    <property type="entry name" value="NAD(P)-bd_dom_sf"/>
</dbReference>
<dbReference type="EMBL" id="JABEXW010000199">
    <property type="protein sequence ID" value="KAF4968451.1"/>
    <property type="molecule type" value="Genomic_DNA"/>
</dbReference>
<keyword evidence="2" id="KW-0560">Oxidoreductase</keyword>
<dbReference type="InterPro" id="IPR002347">
    <property type="entry name" value="SDR_fam"/>
</dbReference>
<evidence type="ECO:0000256" key="2">
    <source>
        <dbReference type="ARBA" id="ARBA00023002"/>
    </source>
</evidence>
<dbReference type="Gene3D" id="3.40.50.720">
    <property type="entry name" value="NAD(P)-binding Rossmann-like Domain"/>
    <property type="match status" value="1"/>
</dbReference>
<dbReference type="PRINTS" id="PR00081">
    <property type="entry name" value="GDHRDH"/>
</dbReference>
<dbReference type="AlphaFoldDB" id="A0A8H4U268"/>
<dbReference type="CDD" id="cd05233">
    <property type="entry name" value="SDR_c"/>
    <property type="match status" value="1"/>
</dbReference>
<comment type="caution">
    <text evidence="3">The sequence shown here is derived from an EMBL/GenBank/DDBJ whole genome shotgun (WGS) entry which is preliminary data.</text>
</comment>
<comment type="similarity">
    <text evidence="1">Belongs to the short-chain dehydrogenases/reductases (SDR) family.</text>
</comment>
<name>A0A8H4U268_9HYPO</name>
<proteinExistence type="inferred from homology"/>
<dbReference type="Proteomes" id="UP000622797">
    <property type="component" value="Unassembled WGS sequence"/>
</dbReference>
<dbReference type="GO" id="GO:0016491">
    <property type="term" value="F:oxidoreductase activity"/>
    <property type="evidence" value="ECO:0007669"/>
    <property type="project" value="UniProtKB-KW"/>
</dbReference>
<gene>
    <name evidence="3" type="ORF">FSARC_4145</name>
</gene>
<sequence>MSRPVPSYTKVVHTQSYDAIDPKLPSLSTAGKVIVITGASGGIGRATACSFAASTPKALILLGRNSGALEETVKQVKSVRGPDNENSTVFLTLSVDLLDSPKLKEIMASTVGELGSIDVVVHCAGHLPPIKPLLGVDPSQFLDGFQMTLTGTLAIAQAVILANRAAPAIEAAADQPNKQVRFLNLTTAGALFPPFPGMGTYVTCKLATIKMLEAFAAENPQMRVINVHPGFLQTNMSTQLAERGVNLPFAFDDISLPSDFLVWAASPQAEFLHGKIVFAAWDVNELLERKAEIAQPRGPGGGALALSYQGFARYLNGVLIG</sequence>
<reference evidence="3" key="2">
    <citation type="submission" date="2020-05" db="EMBL/GenBank/DDBJ databases">
        <authorList>
            <person name="Kim H.-S."/>
            <person name="Proctor R.H."/>
            <person name="Brown D.W."/>
        </authorList>
    </citation>
    <scope>NUCLEOTIDE SEQUENCE</scope>
    <source>
        <strain evidence="3">NRRL 20472</strain>
    </source>
</reference>
<reference evidence="3" key="1">
    <citation type="journal article" date="2020" name="BMC Genomics">
        <title>Correction to: Identification and distribution of gene clusters required for synthesis of sphingolipid metabolism inhibitors in diverse species of the filamentous fungus Fusarium.</title>
        <authorList>
            <person name="Kim H.S."/>
            <person name="Lohmar J.M."/>
            <person name="Busman M."/>
            <person name="Brown D.W."/>
            <person name="Naumann T.A."/>
            <person name="Divon H.H."/>
            <person name="Lysoe E."/>
            <person name="Uhlig S."/>
            <person name="Proctor R.H."/>
        </authorList>
    </citation>
    <scope>NUCLEOTIDE SEQUENCE</scope>
    <source>
        <strain evidence="3">NRRL 20472</strain>
    </source>
</reference>
<evidence type="ECO:0000313" key="4">
    <source>
        <dbReference type="Proteomes" id="UP000622797"/>
    </source>
</evidence>
<evidence type="ECO:0000256" key="1">
    <source>
        <dbReference type="ARBA" id="ARBA00006484"/>
    </source>
</evidence>
<dbReference type="PANTHER" id="PTHR42901">
    <property type="entry name" value="ALCOHOL DEHYDROGENASE"/>
    <property type="match status" value="1"/>
</dbReference>
<keyword evidence="4" id="KW-1185">Reference proteome</keyword>
<organism evidence="3 4">
    <name type="scientific">Fusarium sarcochroum</name>
    <dbReference type="NCBI Taxonomy" id="1208366"/>
    <lineage>
        <taxon>Eukaryota</taxon>
        <taxon>Fungi</taxon>
        <taxon>Dikarya</taxon>
        <taxon>Ascomycota</taxon>
        <taxon>Pezizomycotina</taxon>
        <taxon>Sordariomycetes</taxon>
        <taxon>Hypocreomycetidae</taxon>
        <taxon>Hypocreales</taxon>
        <taxon>Nectriaceae</taxon>
        <taxon>Fusarium</taxon>
        <taxon>Fusarium lateritium species complex</taxon>
    </lineage>
</organism>
<dbReference type="SUPFAM" id="SSF51735">
    <property type="entry name" value="NAD(P)-binding Rossmann-fold domains"/>
    <property type="match status" value="1"/>
</dbReference>